<protein>
    <submittedName>
        <fullName evidence="2">Uncharacterized protein</fullName>
    </submittedName>
</protein>
<accession>A0AAN8S610</accession>
<organism evidence="2 3">
    <name type="scientific">Polyplax serrata</name>
    <name type="common">Common mouse louse</name>
    <dbReference type="NCBI Taxonomy" id="468196"/>
    <lineage>
        <taxon>Eukaryota</taxon>
        <taxon>Metazoa</taxon>
        <taxon>Ecdysozoa</taxon>
        <taxon>Arthropoda</taxon>
        <taxon>Hexapoda</taxon>
        <taxon>Insecta</taxon>
        <taxon>Pterygota</taxon>
        <taxon>Neoptera</taxon>
        <taxon>Paraneoptera</taxon>
        <taxon>Psocodea</taxon>
        <taxon>Troctomorpha</taxon>
        <taxon>Phthiraptera</taxon>
        <taxon>Anoplura</taxon>
        <taxon>Polyplacidae</taxon>
        <taxon>Polyplax</taxon>
    </lineage>
</organism>
<feature type="transmembrane region" description="Helical" evidence="1">
    <location>
        <begin position="79"/>
        <end position="99"/>
    </location>
</feature>
<dbReference type="AlphaFoldDB" id="A0AAN8S610"/>
<dbReference type="EMBL" id="JAWJWE010000036">
    <property type="protein sequence ID" value="KAK6628659.1"/>
    <property type="molecule type" value="Genomic_DNA"/>
</dbReference>
<evidence type="ECO:0000256" key="1">
    <source>
        <dbReference type="SAM" id="Phobius"/>
    </source>
</evidence>
<gene>
    <name evidence="2" type="ORF">RUM43_002474</name>
</gene>
<evidence type="ECO:0000313" key="2">
    <source>
        <dbReference type="EMBL" id="KAK6628659.1"/>
    </source>
</evidence>
<keyword evidence="1" id="KW-0472">Membrane</keyword>
<name>A0AAN8S610_POLSC</name>
<dbReference type="Proteomes" id="UP001372834">
    <property type="component" value="Unassembled WGS sequence"/>
</dbReference>
<evidence type="ECO:0000313" key="3">
    <source>
        <dbReference type="Proteomes" id="UP001372834"/>
    </source>
</evidence>
<keyword evidence="1" id="KW-0812">Transmembrane</keyword>
<proteinExistence type="predicted"/>
<comment type="caution">
    <text evidence="2">The sequence shown here is derived from an EMBL/GenBank/DDBJ whole genome shotgun (WGS) entry which is preliminary data.</text>
</comment>
<keyword evidence="1" id="KW-1133">Transmembrane helix</keyword>
<reference evidence="2 3" key="1">
    <citation type="submission" date="2023-10" db="EMBL/GenBank/DDBJ databases">
        <title>Genomes of two closely related lineages of the louse Polyplax serrata with different host specificities.</title>
        <authorList>
            <person name="Martinu J."/>
            <person name="Tarabai H."/>
            <person name="Stefka J."/>
            <person name="Hypsa V."/>
        </authorList>
    </citation>
    <scope>NUCLEOTIDE SEQUENCE [LARGE SCALE GENOMIC DNA]</scope>
    <source>
        <strain evidence="2">HR10_N</strain>
    </source>
</reference>
<sequence length="101" mass="11445">MPDLFYLRVCRRKERTFLELKIYMETEFLLETSPGGSCSSGGHVPGRLSNLLLSEKARVILARSFSPDKLDDCLAALKGSIWIICFPGNLLLAFFLRFWSA</sequence>